<keyword evidence="2" id="KW-1133">Transmembrane helix</keyword>
<sequence>MSAPDTNTEKTKPAHKTPIAGMIAVVVFALALLIGLVTWLSYAGNDPEDEASVEDGISTEVTDDATTE</sequence>
<keyword evidence="2" id="KW-0472">Membrane</keyword>
<dbReference type="STRING" id="573024.SAMN05216208_0529"/>
<name>A0A1N7G2K3_9RHOB</name>
<evidence type="ECO:0000313" key="4">
    <source>
        <dbReference type="Proteomes" id="UP000186019"/>
    </source>
</evidence>
<reference evidence="4" key="1">
    <citation type="submission" date="2017-01" db="EMBL/GenBank/DDBJ databases">
        <authorList>
            <person name="Varghese N."/>
            <person name="Submissions S."/>
        </authorList>
    </citation>
    <scope>NUCLEOTIDE SEQUENCE [LARGE SCALE GENOMIC DNA]</scope>
    <source>
        <strain evidence="4">DSM 29590</strain>
    </source>
</reference>
<proteinExistence type="predicted"/>
<evidence type="ECO:0000256" key="2">
    <source>
        <dbReference type="SAM" id="Phobius"/>
    </source>
</evidence>
<feature type="region of interest" description="Disordered" evidence="1">
    <location>
        <begin position="45"/>
        <end position="68"/>
    </location>
</feature>
<protein>
    <submittedName>
        <fullName evidence="3">Uncharacterized protein</fullName>
    </submittedName>
</protein>
<organism evidence="3 4">
    <name type="scientific">Roseovarius nanhaiticus</name>
    <dbReference type="NCBI Taxonomy" id="573024"/>
    <lineage>
        <taxon>Bacteria</taxon>
        <taxon>Pseudomonadati</taxon>
        <taxon>Pseudomonadota</taxon>
        <taxon>Alphaproteobacteria</taxon>
        <taxon>Rhodobacterales</taxon>
        <taxon>Roseobacteraceae</taxon>
        <taxon>Roseovarius</taxon>
    </lineage>
</organism>
<dbReference type="RefSeq" id="WP_139329166.1">
    <property type="nucleotide sequence ID" value="NZ_FOAC01000001.1"/>
</dbReference>
<keyword evidence="2" id="KW-0812">Transmembrane</keyword>
<evidence type="ECO:0000313" key="3">
    <source>
        <dbReference type="EMBL" id="SIS06812.1"/>
    </source>
</evidence>
<gene>
    <name evidence="3" type="ORF">SAMN05421666_1607</name>
</gene>
<evidence type="ECO:0000256" key="1">
    <source>
        <dbReference type="SAM" id="MobiDB-lite"/>
    </source>
</evidence>
<accession>A0A1N7G2K3</accession>
<dbReference type="AlphaFoldDB" id="A0A1N7G2K3"/>
<dbReference type="Proteomes" id="UP000186019">
    <property type="component" value="Unassembled WGS sequence"/>
</dbReference>
<keyword evidence="4" id="KW-1185">Reference proteome</keyword>
<dbReference type="EMBL" id="FTNV01000001">
    <property type="protein sequence ID" value="SIS06812.1"/>
    <property type="molecule type" value="Genomic_DNA"/>
</dbReference>
<feature type="transmembrane region" description="Helical" evidence="2">
    <location>
        <begin position="20"/>
        <end position="42"/>
    </location>
</feature>